<organism evidence="2 3">
    <name type="scientific">Rhizophagus clarus</name>
    <dbReference type="NCBI Taxonomy" id="94130"/>
    <lineage>
        <taxon>Eukaryota</taxon>
        <taxon>Fungi</taxon>
        <taxon>Fungi incertae sedis</taxon>
        <taxon>Mucoromycota</taxon>
        <taxon>Glomeromycotina</taxon>
        <taxon>Glomeromycetes</taxon>
        <taxon>Glomerales</taxon>
        <taxon>Glomeraceae</taxon>
        <taxon>Rhizophagus</taxon>
    </lineage>
</organism>
<feature type="coiled-coil region" evidence="1">
    <location>
        <begin position="220"/>
        <end position="247"/>
    </location>
</feature>
<protein>
    <submittedName>
        <fullName evidence="2">Uncharacterized protein</fullName>
    </submittedName>
</protein>
<proteinExistence type="predicted"/>
<evidence type="ECO:0000256" key="1">
    <source>
        <dbReference type="SAM" id="Coils"/>
    </source>
</evidence>
<name>A0A8H3QN38_9GLOM</name>
<dbReference type="OrthoDB" id="2359113at2759"/>
<keyword evidence="1" id="KW-0175">Coiled coil</keyword>
<evidence type="ECO:0000313" key="2">
    <source>
        <dbReference type="EMBL" id="GES85207.1"/>
    </source>
</evidence>
<reference evidence="2" key="1">
    <citation type="submission" date="2019-10" db="EMBL/GenBank/DDBJ databases">
        <title>Conservation and host-specific expression of non-tandemly repeated heterogenous ribosome RNA gene in arbuscular mycorrhizal fungi.</title>
        <authorList>
            <person name="Maeda T."/>
            <person name="Kobayashi Y."/>
            <person name="Nakagawa T."/>
            <person name="Ezawa T."/>
            <person name="Yamaguchi K."/>
            <person name="Bino T."/>
            <person name="Nishimoto Y."/>
            <person name="Shigenobu S."/>
            <person name="Kawaguchi M."/>
        </authorList>
    </citation>
    <scope>NUCLEOTIDE SEQUENCE</scope>
    <source>
        <strain evidence="2">HR1</strain>
    </source>
</reference>
<dbReference type="EMBL" id="BLAL01000089">
    <property type="protein sequence ID" value="GES85207.1"/>
    <property type="molecule type" value="Genomic_DNA"/>
</dbReference>
<gene>
    <name evidence="2" type="ORF">RCL2_001229300</name>
</gene>
<accession>A0A8H3QN38</accession>
<comment type="caution">
    <text evidence="2">The sequence shown here is derived from an EMBL/GenBank/DDBJ whole genome shotgun (WGS) entry which is preliminary data.</text>
</comment>
<dbReference type="Proteomes" id="UP000615446">
    <property type="component" value="Unassembled WGS sequence"/>
</dbReference>
<sequence>MDVLKFCVLFDGQFHIYKKAENLYSDFSFLNVPEVDNFLHSKNRQLNHYKKSVATTFITVLNDMLKCLAENPYNIPLKILDTLQSIFGMDGRKFDLGDKPTILLRPPTQDNIDIEWIDTLTQMLNNLIKYKQYAGRVSTKYWPIALYLLAIVCTFYFLEKIYTQDEYNPLTNDQIDRFETYLKRLHGILEKICRNLEEKQTEDFNANIRVLQGLLRDEFAPFLKEVNDSLEAQLEELKNKKESEKRQTGYAVITFVASTLVAISSMKSDNWKKIASVIFSGISGGVALHKISVVNRLQKVIGEHSNVQETIKESQEFLDMVQKYVDGVRLIDSEILYISYQFKTFHKEVTRLQEKIANLKQ</sequence>
<dbReference type="AlphaFoldDB" id="A0A8H3QN38"/>
<evidence type="ECO:0000313" key="3">
    <source>
        <dbReference type="Proteomes" id="UP000615446"/>
    </source>
</evidence>